<protein>
    <submittedName>
        <fullName evidence="2">Uncharacterized protein</fullName>
    </submittedName>
</protein>
<dbReference type="Proteomes" id="UP000717696">
    <property type="component" value="Unassembled WGS sequence"/>
</dbReference>
<organism evidence="2 3">
    <name type="scientific">Dactylonectria estremocensis</name>
    <dbReference type="NCBI Taxonomy" id="1079267"/>
    <lineage>
        <taxon>Eukaryota</taxon>
        <taxon>Fungi</taxon>
        <taxon>Dikarya</taxon>
        <taxon>Ascomycota</taxon>
        <taxon>Pezizomycotina</taxon>
        <taxon>Sordariomycetes</taxon>
        <taxon>Hypocreomycetidae</taxon>
        <taxon>Hypocreales</taxon>
        <taxon>Nectriaceae</taxon>
        <taxon>Dactylonectria</taxon>
    </lineage>
</organism>
<evidence type="ECO:0000313" key="2">
    <source>
        <dbReference type="EMBL" id="KAH7162528.1"/>
    </source>
</evidence>
<dbReference type="AlphaFoldDB" id="A0A9P9FKB9"/>
<feature type="compositionally biased region" description="Polar residues" evidence="1">
    <location>
        <begin position="65"/>
        <end position="81"/>
    </location>
</feature>
<sequence>MFQGLPSLDRAHSTRCVCFLLSKDEEQQETTNHHRQTKLRWIDKASETTFAQLAWSQTHRHTDTDTGTQAQTRKHTNTLTITEKADEGRTEANQGRVRPSSRSFHLTLKVSVASSSVRDRPYPCHDAATAATAAAGATSQAKKRREDGWRHRALSQGNQTPTMAGAEPGFKCHPRPWMMMLVSRAPCSLSCSSSIAYCGCRDSGCRTPLRLFPPCSSRSDHSFSPSTSRSIPLHLPQSG</sequence>
<feature type="region of interest" description="Disordered" evidence="1">
    <location>
        <begin position="217"/>
        <end position="239"/>
    </location>
</feature>
<comment type="caution">
    <text evidence="2">The sequence shown here is derived from an EMBL/GenBank/DDBJ whole genome shotgun (WGS) entry which is preliminary data.</text>
</comment>
<name>A0A9P9FKB9_9HYPO</name>
<keyword evidence="3" id="KW-1185">Reference proteome</keyword>
<gene>
    <name evidence="2" type="ORF">B0J13DRAFT_12909</name>
</gene>
<proteinExistence type="predicted"/>
<feature type="region of interest" description="Disordered" evidence="1">
    <location>
        <begin position="57"/>
        <end position="102"/>
    </location>
</feature>
<reference evidence="2" key="1">
    <citation type="journal article" date="2021" name="Nat. Commun.">
        <title>Genetic determinants of endophytism in the Arabidopsis root mycobiome.</title>
        <authorList>
            <person name="Mesny F."/>
            <person name="Miyauchi S."/>
            <person name="Thiergart T."/>
            <person name="Pickel B."/>
            <person name="Atanasova L."/>
            <person name="Karlsson M."/>
            <person name="Huettel B."/>
            <person name="Barry K.W."/>
            <person name="Haridas S."/>
            <person name="Chen C."/>
            <person name="Bauer D."/>
            <person name="Andreopoulos W."/>
            <person name="Pangilinan J."/>
            <person name="LaButti K."/>
            <person name="Riley R."/>
            <person name="Lipzen A."/>
            <person name="Clum A."/>
            <person name="Drula E."/>
            <person name="Henrissat B."/>
            <person name="Kohler A."/>
            <person name="Grigoriev I.V."/>
            <person name="Martin F.M."/>
            <person name="Hacquard S."/>
        </authorList>
    </citation>
    <scope>NUCLEOTIDE SEQUENCE</scope>
    <source>
        <strain evidence="2">MPI-CAGE-AT-0021</strain>
    </source>
</reference>
<accession>A0A9P9FKB9</accession>
<evidence type="ECO:0000256" key="1">
    <source>
        <dbReference type="SAM" id="MobiDB-lite"/>
    </source>
</evidence>
<evidence type="ECO:0000313" key="3">
    <source>
        <dbReference type="Proteomes" id="UP000717696"/>
    </source>
</evidence>
<dbReference type="EMBL" id="JAGMUU010000001">
    <property type="protein sequence ID" value="KAH7162528.1"/>
    <property type="molecule type" value="Genomic_DNA"/>
</dbReference>